<gene>
    <name evidence="2" type="ORF">GRI48_02745</name>
</gene>
<dbReference type="Proteomes" id="UP000445582">
    <property type="component" value="Unassembled WGS sequence"/>
</dbReference>
<keyword evidence="1" id="KW-0812">Transmembrane</keyword>
<dbReference type="RefSeq" id="WP_160671074.1">
    <property type="nucleotide sequence ID" value="NZ_WTYN01000001.1"/>
</dbReference>
<sequence length="95" mass="9512">MIDNPALVLATCTAAAAAVNLAVLRFSPHVSKRLRHALSGFGPVVVTLAAHIGPRDSVVATGTDLLVLGGAALAGVAAAIGSTRYVKPRGSISQN</sequence>
<accession>A0A844YD95</accession>
<reference evidence="2 3" key="1">
    <citation type="submission" date="2019-12" db="EMBL/GenBank/DDBJ databases">
        <title>Genomic-based taxomic classification of the family Erythrobacteraceae.</title>
        <authorList>
            <person name="Xu L."/>
        </authorList>
    </citation>
    <scope>NUCLEOTIDE SEQUENCE [LARGE SCALE GENOMIC DNA]</scope>
    <source>
        <strain evidence="2 3">MCCC 1A09965</strain>
    </source>
</reference>
<keyword evidence="1" id="KW-0472">Membrane</keyword>
<dbReference type="AlphaFoldDB" id="A0A844YD95"/>
<feature type="transmembrane region" description="Helical" evidence="1">
    <location>
        <begin position="65"/>
        <end position="86"/>
    </location>
</feature>
<comment type="caution">
    <text evidence="2">The sequence shown here is derived from an EMBL/GenBank/DDBJ whole genome shotgun (WGS) entry which is preliminary data.</text>
</comment>
<feature type="transmembrane region" description="Helical" evidence="1">
    <location>
        <begin position="36"/>
        <end position="53"/>
    </location>
</feature>
<protein>
    <submittedName>
        <fullName evidence="2">Uncharacterized protein</fullName>
    </submittedName>
</protein>
<keyword evidence="1" id="KW-1133">Transmembrane helix</keyword>
<proteinExistence type="predicted"/>
<evidence type="ECO:0000313" key="3">
    <source>
        <dbReference type="Proteomes" id="UP000445582"/>
    </source>
</evidence>
<keyword evidence="3" id="KW-1185">Reference proteome</keyword>
<evidence type="ECO:0000256" key="1">
    <source>
        <dbReference type="SAM" id="Phobius"/>
    </source>
</evidence>
<feature type="transmembrane region" description="Helical" evidence="1">
    <location>
        <begin position="6"/>
        <end position="24"/>
    </location>
</feature>
<organism evidence="2 3">
    <name type="scientific">Qipengyuania oceanensis</name>
    <dbReference type="NCBI Taxonomy" id="1463597"/>
    <lineage>
        <taxon>Bacteria</taxon>
        <taxon>Pseudomonadati</taxon>
        <taxon>Pseudomonadota</taxon>
        <taxon>Alphaproteobacteria</taxon>
        <taxon>Sphingomonadales</taxon>
        <taxon>Erythrobacteraceae</taxon>
        <taxon>Qipengyuania</taxon>
    </lineage>
</organism>
<evidence type="ECO:0000313" key="2">
    <source>
        <dbReference type="EMBL" id="MXO61922.1"/>
    </source>
</evidence>
<name>A0A844YD95_9SPHN</name>
<dbReference type="EMBL" id="WTYN01000001">
    <property type="protein sequence ID" value="MXO61922.1"/>
    <property type="molecule type" value="Genomic_DNA"/>
</dbReference>